<name>A0ABN8VGC4_STRGL</name>
<accession>A0ABN8VGC4</accession>
<protein>
    <recommendedName>
        <fullName evidence="4">DUF397 domain-containing protein</fullName>
    </recommendedName>
</protein>
<feature type="region of interest" description="Disordered" evidence="1">
    <location>
        <begin position="1"/>
        <end position="38"/>
    </location>
</feature>
<dbReference type="Proteomes" id="UP001154015">
    <property type="component" value="Unassembled WGS sequence"/>
</dbReference>
<evidence type="ECO:0000313" key="2">
    <source>
        <dbReference type="EMBL" id="CAH9420039.1"/>
    </source>
</evidence>
<evidence type="ECO:0000256" key="1">
    <source>
        <dbReference type="SAM" id="MobiDB-lite"/>
    </source>
</evidence>
<sequence>MLRAISCSTDAGSQADGLPLRMTGPGDGVLEPPGVHRHAARPQCVPGAIAEAGLTASKTGVTFPPHKTLPDHVVTQLASASSRHVGD</sequence>
<keyword evidence="3" id="KW-1185">Reference proteome</keyword>
<reference evidence="2" key="1">
    <citation type="submission" date="2022-03" db="EMBL/GenBank/DDBJ databases">
        <authorList>
            <person name="Leyn A S."/>
        </authorList>
    </citation>
    <scope>NUCLEOTIDE SEQUENCE</scope>
    <source>
        <strain evidence="2">Streptomyces globisporus 4-3</strain>
    </source>
</reference>
<proteinExistence type="predicted"/>
<gene>
    <name evidence="2" type="ORF">SGL43_07095</name>
</gene>
<dbReference type="EMBL" id="CAKXYP010000030">
    <property type="protein sequence ID" value="CAH9420039.1"/>
    <property type="molecule type" value="Genomic_DNA"/>
</dbReference>
<comment type="caution">
    <text evidence="2">The sequence shown here is derived from an EMBL/GenBank/DDBJ whole genome shotgun (WGS) entry which is preliminary data.</text>
</comment>
<evidence type="ECO:0000313" key="3">
    <source>
        <dbReference type="Proteomes" id="UP001154015"/>
    </source>
</evidence>
<feature type="compositionally biased region" description="Polar residues" evidence="1">
    <location>
        <begin position="1"/>
        <end position="12"/>
    </location>
</feature>
<organism evidence="2 3">
    <name type="scientific">Streptomyces globisporus</name>
    <dbReference type="NCBI Taxonomy" id="1908"/>
    <lineage>
        <taxon>Bacteria</taxon>
        <taxon>Bacillati</taxon>
        <taxon>Actinomycetota</taxon>
        <taxon>Actinomycetes</taxon>
        <taxon>Kitasatosporales</taxon>
        <taxon>Streptomycetaceae</taxon>
        <taxon>Streptomyces</taxon>
    </lineage>
</organism>
<evidence type="ECO:0008006" key="4">
    <source>
        <dbReference type="Google" id="ProtNLM"/>
    </source>
</evidence>